<keyword evidence="1" id="KW-0472">Membrane</keyword>
<dbReference type="STRING" id="373903.Hore_11850"/>
<sequence length="194" mass="20695">MVNIIWSLLIFTGFMMAAFTGNMDKLTDAIFKGASESIDILIKLIGPMSLWLGIMNIAKKSGLVEQLGKLLKPIISYFFPGVPEEHPASGAIILNITANMLGLGNSATPLGIKAMQELQELNNYKSKASPAMCTLLALNTSSITLIPSTVVSLRTALGSTNPEIIVATTIFATTVSTITALILDKVFRIYTGGD</sequence>
<dbReference type="OrthoDB" id="9782481at2"/>
<organism evidence="3 4">
    <name type="scientific">Halothermothrix orenii (strain H 168 / OCM 544 / DSM 9562)</name>
    <dbReference type="NCBI Taxonomy" id="373903"/>
    <lineage>
        <taxon>Bacteria</taxon>
        <taxon>Bacillati</taxon>
        <taxon>Bacillota</taxon>
        <taxon>Clostridia</taxon>
        <taxon>Halanaerobiales</taxon>
        <taxon>Halothermotrichaceae</taxon>
        <taxon>Halothermothrix</taxon>
    </lineage>
</organism>
<evidence type="ECO:0000256" key="1">
    <source>
        <dbReference type="SAM" id="Phobius"/>
    </source>
</evidence>
<dbReference type="Pfam" id="PF07670">
    <property type="entry name" value="Gate"/>
    <property type="match status" value="1"/>
</dbReference>
<dbReference type="AlphaFoldDB" id="B8CXB6"/>
<feature type="domain" description="Nucleoside transporter/FeoB GTPase Gate" evidence="2">
    <location>
        <begin position="41"/>
        <end position="151"/>
    </location>
</feature>
<dbReference type="RefSeq" id="WP_012636120.1">
    <property type="nucleotide sequence ID" value="NC_011899.1"/>
</dbReference>
<protein>
    <submittedName>
        <fullName evidence="3">Nucleoside recognition domain protein</fullName>
    </submittedName>
</protein>
<dbReference type="Proteomes" id="UP000000719">
    <property type="component" value="Chromosome"/>
</dbReference>
<dbReference type="EMBL" id="CP001098">
    <property type="protein sequence ID" value="ACL69935.1"/>
    <property type="molecule type" value="Genomic_DNA"/>
</dbReference>
<keyword evidence="1" id="KW-1133">Transmembrane helix</keyword>
<evidence type="ECO:0000313" key="3">
    <source>
        <dbReference type="EMBL" id="ACL69935.1"/>
    </source>
</evidence>
<evidence type="ECO:0000313" key="4">
    <source>
        <dbReference type="Proteomes" id="UP000000719"/>
    </source>
</evidence>
<name>B8CXB6_HALOH</name>
<reference evidence="3 4" key="1">
    <citation type="journal article" date="2009" name="PLoS ONE">
        <title>Genome analysis of the anaerobic thermohalophilic bacterium Halothermothrix orenii.</title>
        <authorList>
            <person name="Mavromatis K."/>
            <person name="Ivanova N."/>
            <person name="Anderson I."/>
            <person name="Lykidis A."/>
            <person name="Hooper S.D."/>
            <person name="Sun H."/>
            <person name="Kunin V."/>
            <person name="Lapidus A."/>
            <person name="Hugenholtz P."/>
            <person name="Patel B."/>
            <person name="Kyrpides N.C."/>
        </authorList>
    </citation>
    <scope>NUCLEOTIDE SEQUENCE [LARGE SCALE GENOMIC DNA]</scope>
    <source>
        <strain evidence="4">H 168 / OCM 544 / DSM 9562</strain>
    </source>
</reference>
<feature type="transmembrane region" description="Helical" evidence="1">
    <location>
        <begin position="164"/>
        <end position="183"/>
    </location>
</feature>
<keyword evidence="1" id="KW-0812">Transmembrane</keyword>
<gene>
    <name evidence="3" type="ordered locus">Hore_11850</name>
</gene>
<dbReference type="KEGG" id="hor:Hore_11850"/>
<accession>B8CXB6</accession>
<keyword evidence="4" id="KW-1185">Reference proteome</keyword>
<feature type="transmembrane region" description="Helical" evidence="1">
    <location>
        <begin position="131"/>
        <end position="152"/>
    </location>
</feature>
<dbReference type="HOGENOM" id="CLU_089992_1_0_9"/>
<dbReference type="InterPro" id="IPR011642">
    <property type="entry name" value="Gate_dom"/>
</dbReference>
<dbReference type="eggNOG" id="COG2715">
    <property type="taxonomic scope" value="Bacteria"/>
</dbReference>
<evidence type="ECO:0000259" key="2">
    <source>
        <dbReference type="Pfam" id="PF07670"/>
    </source>
</evidence>
<proteinExistence type="predicted"/>